<organism evidence="2 3">
    <name type="scientific">Gandjariella thermophila</name>
    <dbReference type="NCBI Taxonomy" id="1931992"/>
    <lineage>
        <taxon>Bacteria</taxon>
        <taxon>Bacillati</taxon>
        <taxon>Actinomycetota</taxon>
        <taxon>Actinomycetes</taxon>
        <taxon>Pseudonocardiales</taxon>
        <taxon>Pseudonocardiaceae</taxon>
        <taxon>Gandjariella</taxon>
    </lineage>
</organism>
<dbReference type="Pfam" id="PF01381">
    <property type="entry name" value="HTH_3"/>
    <property type="match status" value="1"/>
</dbReference>
<protein>
    <recommendedName>
        <fullName evidence="1">HTH cro/C1-type domain-containing protein</fullName>
    </recommendedName>
</protein>
<dbReference type="CDD" id="cd00093">
    <property type="entry name" value="HTH_XRE"/>
    <property type="match status" value="1"/>
</dbReference>
<proteinExistence type="predicted"/>
<feature type="domain" description="HTH cro/C1-type" evidence="1">
    <location>
        <begin position="8"/>
        <end position="62"/>
    </location>
</feature>
<name>A0A4D4JHV8_9PSEU</name>
<evidence type="ECO:0000313" key="2">
    <source>
        <dbReference type="EMBL" id="GDY33467.1"/>
    </source>
</evidence>
<sequence>MATRRDALAARREALGYTQETLAHKLGVEFSTIGRWERGSLTPQPWRRAALAKALDVSLEELDVLLNPRVNQPRPIAPSTNELDAAVHVEAARLSRSAVRPPVGAADDREDFHVLETDAEVSQDQKRWLATRAALGSTRRALAVVAEELYPDSRVPGLEGTGVIAHPDWIPKSPIPLHQVSLVLDPAAGDPVVTGGEPQTAAVRPLATTGQRYRRYHDAIRELAPPRLFENRLCFRLTRLDCCTTTMAMQFGHMGFFDSMDVNEALAHETALHHLAYDHHDQPVTLKPSWQRLTFRKLVGDPFDLTRRPLMGAVGTLTVRGGRSPSIVLHQRDGRRVAGGGGMTHLLPAAIFQPSSVLPAAIAEDFSLWRNIQREFAEELLGHDEYDGSGRPIAYGDLEPFVTLDRAREAGDIMIWCLGITLDALTLSGDILTVAVIAPDLYDDLFAGAVRANSEGSVPARALPFDEHTLCELREHGQLSPGAAAALHLAWTHRDQLLSR</sequence>
<comment type="caution">
    <text evidence="2">The sequence shown here is derived from an EMBL/GenBank/DDBJ whole genome shotgun (WGS) entry which is preliminary data.</text>
</comment>
<dbReference type="GO" id="GO:0003677">
    <property type="term" value="F:DNA binding"/>
    <property type="evidence" value="ECO:0007669"/>
    <property type="project" value="InterPro"/>
</dbReference>
<evidence type="ECO:0000313" key="3">
    <source>
        <dbReference type="Proteomes" id="UP000298860"/>
    </source>
</evidence>
<accession>A0A4D4JHV8</accession>
<dbReference type="RefSeq" id="WP_137816407.1">
    <property type="nucleotide sequence ID" value="NZ_BJFL01000043.1"/>
</dbReference>
<dbReference type="OrthoDB" id="3831424at2"/>
<dbReference type="AlphaFoldDB" id="A0A4D4JHV8"/>
<dbReference type="SMART" id="SM00530">
    <property type="entry name" value="HTH_XRE"/>
    <property type="match status" value="1"/>
</dbReference>
<keyword evidence="3" id="KW-1185">Reference proteome</keyword>
<dbReference type="InterPro" id="IPR001387">
    <property type="entry name" value="Cro/C1-type_HTH"/>
</dbReference>
<dbReference type="PROSITE" id="PS50943">
    <property type="entry name" value="HTH_CROC1"/>
    <property type="match status" value="1"/>
</dbReference>
<gene>
    <name evidence="2" type="ORF">GTS_51000</name>
</gene>
<dbReference type="EMBL" id="BJFL01000043">
    <property type="protein sequence ID" value="GDY33467.1"/>
    <property type="molecule type" value="Genomic_DNA"/>
</dbReference>
<reference evidence="3" key="1">
    <citation type="submission" date="2019-04" db="EMBL/GenBank/DDBJ databases">
        <title>Draft genome sequence of Pseudonocardiaceae bacterium SL3-2-4.</title>
        <authorList>
            <person name="Ningsih F."/>
            <person name="Yokota A."/>
            <person name="Sakai Y."/>
            <person name="Nanatani K."/>
            <person name="Yabe S."/>
            <person name="Oetari A."/>
            <person name="Sjamsuridzal W."/>
        </authorList>
    </citation>
    <scope>NUCLEOTIDE SEQUENCE [LARGE SCALE GENOMIC DNA]</scope>
    <source>
        <strain evidence="3">SL3-2-4</strain>
    </source>
</reference>
<dbReference type="Proteomes" id="UP000298860">
    <property type="component" value="Unassembled WGS sequence"/>
</dbReference>
<evidence type="ECO:0000259" key="1">
    <source>
        <dbReference type="PROSITE" id="PS50943"/>
    </source>
</evidence>
<dbReference type="InterPro" id="IPR010982">
    <property type="entry name" value="Lambda_DNA-bd_dom_sf"/>
</dbReference>
<dbReference type="Gene3D" id="1.10.260.40">
    <property type="entry name" value="lambda repressor-like DNA-binding domains"/>
    <property type="match status" value="1"/>
</dbReference>
<dbReference type="SUPFAM" id="SSF47413">
    <property type="entry name" value="lambda repressor-like DNA-binding domains"/>
    <property type="match status" value="1"/>
</dbReference>